<proteinExistence type="predicted"/>
<evidence type="ECO:0000259" key="1">
    <source>
        <dbReference type="Pfam" id="PF09995"/>
    </source>
</evidence>
<dbReference type="AlphaFoldDB" id="A0AAU7WAW7"/>
<feature type="domain" description="ER-bound oxygenase mpaB/mpaB'/Rubber oxygenase catalytic" evidence="1">
    <location>
        <begin position="11"/>
        <end position="237"/>
    </location>
</feature>
<dbReference type="PANTHER" id="PTHR36151">
    <property type="entry name" value="BLR2777 PROTEIN"/>
    <property type="match status" value="1"/>
</dbReference>
<dbReference type="EC" id="1.-.-.-" evidence="2"/>
<protein>
    <submittedName>
        <fullName evidence="2">Oxygenase MpaB family protein</fullName>
        <ecNumber evidence="2">1.-.-.-</ecNumber>
    </submittedName>
</protein>
<dbReference type="Pfam" id="PF09995">
    <property type="entry name" value="MPAB_Lcp_cat"/>
    <property type="match status" value="1"/>
</dbReference>
<gene>
    <name evidence="2" type="ORF">ABIQ69_08260</name>
</gene>
<dbReference type="EMBL" id="CP158374">
    <property type="protein sequence ID" value="XBX83878.1"/>
    <property type="molecule type" value="Genomic_DNA"/>
</dbReference>
<accession>A0AAU7WAW7</accession>
<keyword evidence="2" id="KW-0560">Oxidoreductase</keyword>
<evidence type="ECO:0000313" key="2">
    <source>
        <dbReference type="EMBL" id="XBX83878.1"/>
    </source>
</evidence>
<dbReference type="PANTHER" id="PTHR36151:SF3">
    <property type="entry name" value="ER-BOUND OXYGENASE MPAB_MPAB'_RUBBER OXYGENASE CATALYTIC DOMAIN-CONTAINING PROTEIN"/>
    <property type="match status" value="1"/>
</dbReference>
<organism evidence="2">
    <name type="scientific">Agromyces sp. G08B096</name>
    <dbReference type="NCBI Taxonomy" id="3156399"/>
    <lineage>
        <taxon>Bacteria</taxon>
        <taxon>Bacillati</taxon>
        <taxon>Actinomycetota</taxon>
        <taxon>Actinomycetes</taxon>
        <taxon>Micrococcales</taxon>
        <taxon>Microbacteriaceae</taxon>
        <taxon>Agromyces</taxon>
    </lineage>
</organism>
<reference evidence="2" key="1">
    <citation type="submission" date="2024-05" db="EMBL/GenBank/DDBJ databases">
        <authorList>
            <person name="Yu L."/>
        </authorList>
    </citation>
    <scope>NUCLEOTIDE SEQUENCE</scope>
    <source>
        <strain evidence="2">G08B096</strain>
    </source>
</reference>
<name>A0AAU7WAW7_9MICO</name>
<dbReference type="RefSeq" id="WP_350349879.1">
    <property type="nucleotide sequence ID" value="NZ_CP158374.1"/>
</dbReference>
<dbReference type="InterPro" id="IPR018713">
    <property type="entry name" value="MPAB/Lcp_cat_dom"/>
</dbReference>
<dbReference type="GO" id="GO:0016491">
    <property type="term" value="F:oxidoreductase activity"/>
    <property type="evidence" value="ECO:0007669"/>
    <property type="project" value="UniProtKB-KW"/>
</dbReference>
<sequence length="276" mass="30258">MDAAELEIFRRHAGDATLLAGGAAAILLQLADPRVARGVARHSAFRDDPLARLRGTLDYVYAVGFGDEDLARAAAREVNARHRPVRGRLEASGGRYSAFDRDAQRYVASTLLAVGLALEERLTGPLPRETADVLVRGYGPIAANLQGSPAGWPDTRAEFDAWWAERLPRLEVGRDAREVARALLDTPPLPIWMRAGLPPLRLVTAALLPEPVRAGYGFRLSRRAERAAEGWYTALRAARVALPRSVRHAPMRQALRRVARRNRDAAAEGSASWIRA</sequence>